<evidence type="ECO:0000256" key="1">
    <source>
        <dbReference type="ARBA" id="ARBA00005806"/>
    </source>
</evidence>
<dbReference type="PANTHER" id="PTHR30548">
    <property type="entry name" value="2-HYDROXYGLUTARYL-COA DEHYDRATASE, D-COMPONENT-RELATED"/>
    <property type="match status" value="1"/>
</dbReference>
<evidence type="ECO:0008006" key="3">
    <source>
        <dbReference type="Google" id="ProtNLM"/>
    </source>
</evidence>
<accession>A0A0F9P3G1</accession>
<name>A0A0F9P3G1_9ZZZZ</name>
<dbReference type="InterPro" id="IPR010327">
    <property type="entry name" value="FldB/FldC_alpha/beta"/>
</dbReference>
<evidence type="ECO:0000313" key="2">
    <source>
        <dbReference type="EMBL" id="KKN26330.1"/>
    </source>
</evidence>
<organism evidence="2">
    <name type="scientific">marine sediment metagenome</name>
    <dbReference type="NCBI Taxonomy" id="412755"/>
    <lineage>
        <taxon>unclassified sequences</taxon>
        <taxon>metagenomes</taxon>
        <taxon>ecological metagenomes</taxon>
    </lineage>
</organism>
<gene>
    <name evidence="2" type="ORF">LCGC14_0875810</name>
</gene>
<dbReference type="Pfam" id="PF06050">
    <property type="entry name" value="HGD-D"/>
    <property type="match status" value="1"/>
</dbReference>
<dbReference type="PANTHER" id="PTHR30548:SF2">
    <property type="entry name" value="2-HYDROXYACYL-COA DEHYDRATASE,D-COMPONENT"/>
    <property type="match status" value="1"/>
</dbReference>
<dbReference type="AlphaFoldDB" id="A0A0F9P3G1"/>
<comment type="similarity">
    <text evidence="1">Belongs to the FldB/FldC dehydratase alpha/beta subunit family.</text>
</comment>
<dbReference type="EMBL" id="LAZR01002728">
    <property type="protein sequence ID" value="KKN26330.1"/>
    <property type="molecule type" value="Genomic_DNA"/>
</dbReference>
<comment type="caution">
    <text evidence="2">The sequence shown here is derived from an EMBL/GenBank/DDBJ whole genome shotgun (WGS) entry which is preliminary data.</text>
</comment>
<reference evidence="2" key="1">
    <citation type="journal article" date="2015" name="Nature">
        <title>Complex archaea that bridge the gap between prokaryotes and eukaryotes.</title>
        <authorList>
            <person name="Spang A."/>
            <person name="Saw J.H."/>
            <person name="Jorgensen S.L."/>
            <person name="Zaremba-Niedzwiedzka K."/>
            <person name="Martijn J."/>
            <person name="Lind A.E."/>
            <person name="van Eijk R."/>
            <person name="Schleper C."/>
            <person name="Guy L."/>
            <person name="Ettema T.J."/>
        </authorList>
    </citation>
    <scope>NUCLEOTIDE SEQUENCE</scope>
</reference>
<protein>
    <recommendedName>
        <fullName evidence="3">2-hydroxyacyl-CoA dehydratase</fullName>
    </recommendedName>
</protein>
<proteinExistence type="inferred from homology"/>
<sequence length="452" mass="51700">MSLVADDLIRFSSVLKITYNLLKGRDYLKRKKFREKKKLIAIGLPFSDLVYGFPELVPVLPIRMQSFEVHKYFTYLGSASSVFGWKNVTKFLGYVKNMNIGDTSNMLDDVIDDVVDKISDMYNNMYEIGVENGIPNDFCFGLKTLYGMNTSKLKNCDGSLNFTIRCSAWNKYLESLKLINDHTKHIWVDIPPRNIGNSTELLVNNLYNAIRELEKISGNDYDEKLMIDHFRTANQIKSYYKSIVNEIGGSDFYPCNPATYSEILALLNITFQDYNSVAIRFKNNLGTLLSEMRGRIKKGIGMDVSDRPRIVVTPMFGGWEPKCHDIIYELGGRVLYNDWEMLRFLDDIPISKKSDPIEAYADFLVNATNVGIGCDNETLTNSYVDMAKKLKADGLVFVQVFGCHSISNCFTMLKEKLRNELEIPSIALNFNKIGENVEQVRTRLGAFMEMFR</sequence>
<dbReference type="Gene3D" id="3.40.50.11900">
    <property type="match status" value="1"/>
</dbReference>